<sequence>MTVVTFDSKKNVISKHKPLFDRIANKIDEDTFILSGGRSSFKSYDITLAILIDTLIHAEKGIVANSVVFMNKQEDLRDGAFKLFKNVIINLGMEAVFTWRDKPMHIKYLPNGAEIKFYGLNMQQGKKGNAIPNLIWKWYEECDQFASSESIKSTDDTLLRNGIKGERIKTAISYNPPKNNHHWIFEYVKNKKALKIHTTYLDDDTGLKILNDQQLEEIESMKEKDYAWYSWNYLGIVPANAEVDFPSPVVATEKLELTEHDYIFAGIDSATKGKDSTMLCLMAYNTETYTFKLIGFQTFDDEWIDGYTSYKVGADVTAVLMQANVNSVYVDPAHGQHIIDYVATHSDGITVGSIDFGSSVSDKAKGKTALALNKRAEMYLNASEQLRNRKVVSYCESNELNRELDATEFITDARKIKVIPKDVIKSRIGKSPDYADSFVLCIQAIYDFML</sequence>
<dbReference type="Gene3D" id="3.30.420.240">
    <property type="match status" value="1"/>
</dbReference>
<reference evidence="2 3" key="1">
    <citation type="submission" date="2017-11" db="EMBL/GenBank/DDBJ databases">
        <title>Draft genome sequence of Enterococcus plantarum TRW2 strain isolated from lettuce.</title>
        <authorList>
            <person name="Kim E.B."/>
            <person name="Marco M.L."/>
            <person name="Williams T.R."/>
            <person name="You I.H."/>
        </authorList>
    </citation>
    <scope>NUCLEOTIDE SEQUENCE [LARGE SCALE GENOMIC DNA]</scope>
    <source>
        <strain evidence="2 3">TRW2</strain>
    </source>
</reference>
<dbReference type="Pfam" id="PF04466">
    <property type="entry name" value="Terminase_3"/>
    <property type="match status" value="1"/>
</dbReference>
<dbReference type="InterPro" id="IPR027417">
    <property type="entry name" value="P-loop_NTPase"/>
</dbReference>
<accession>A0A2W4BE68</accession>
<dbReference type="Proteomes" id="UP000249828">
    <property type="component" value="Unassembled WGS sequence"/>
</dbReference>
<name>A0A2W4BE68_9ENTE</name>
<proteinExistence type="predicted"/>
<gene>
    <name evidence="2" type="ORF">CI088_15840</name>
</gene>
<dbReference type="InterPro" id="IPR035412">
    <property type="entry name" value="Terminase_L_N"/>
</dbReference>
<dbReference type="PANTHER" id="PTHR39184">
    <property type="match status" value="1"/>
</dbReference>
<dbReference type="Gene3D" id="3.40.50.300">
    <property type="entry name" value="P-loop containing nucleotide triphosphate hydrolases"/>
    <property type="match status" value="1"/>
</dbReference>
<evidence type="ECO:0000313" key="2">
    <source>
        <dbReference type="EMBL" id="PZL70119.1"/>
    </source>
</evidence>
<dbReference type="PANTHER" id="PTHR39184:SF1">
    <property type="entry name" value="PBSX PHAGE TERMINASE LARGE SUBUNIT"/>
    <property type="match status" value="1"/>
</dbReference>
<comment type="caution">
    <text evidence="2">The sequence shown here is derived from an EMBL/GenBank/DDBJ whole genome shotgun (WGS) entry which is preliminary data.</text>
</comment>
<keyword evidence="3" id="KW-1185">Reference proteome</keyword>
<feature type="domain" description="Phage terminase large subunit N-terminal" evidence="1">
    <location>
        <begin position="30"/>
        <end position="235"/>
    </location>
</feature>
<organism evidence="2 3">
    <name type="scientific">Enterococcus plantarum</name>
    <dbReference type="NCBI Taxonomy" id="1077675"/>
    <lineage>
        <taxon>Bacteria</taxon>
        <taxon>Bacillati</taxon>
        <taxon>Bacillota</taxon>
        <taxon>Bacilli</taxon>
        <taxon>Lactobacillales</taxon>
        <taxon>Enterococcaceae</taxon>
        <taxon>Enterococcus</taxon>
    </lineage>
</organism>
<dbReference type="InterPro" id="IPR052380">
    <property type="entry name" value="Viral_DNA_packaging_terminase"/>
</dbReference>
<dbReference type="RefSeq" id="WP_111248867.1">
    <property type="nucleotide sequence ID" value="NZ_PIEU01000124.1"/>
</dbReference>
<evidence type="ECO:0000259" key="1">
    <source>
        <dbReference type="Pfam" id="PF04466"/>
    </source>
</evidence>
<dbReference type="EMBL" id="PIEU01000124">
    <property type="protein sequence ID" value="PZL70119.1"/>
    <property type="molecule type" value="Genomic_DNA"/>
</dbReference>
<evidence type="ECO:0000313" key="3">
    <source>
        <dbReference type="Proteomes" id="UP000249828"/>
    </source>
</evidence>
<protein>
    <recommendedName>
        <fullName evidence="1">Phage terminase large subunit N-terminal domain-containing protein</fullName>
    </recommendedName>
</protein>
<dbReference type="AlphaFoldDB" id="A0A2W4BE68"/>